<name>A0A4S8LD44_DENBC</name>
<gene>
    <name evidence="2" type="ORF">K435DRAFT_842768</name>
</gene>
<evidence type="ECO:0000313" key="3">
    <source>
        <dbReference type="Proteomes" id="UP000297245"/>
    </source>
</evidence>
<proteinExistence type="predicted"/>
<dbReference type="Proteomes" id="UP000297245">
    <property type="component" value="Unassembled WGS sequence"/>
</dbReference>
<organism evidence="2 3">
    <name type="scientific">Dendrothele bispora (strain CBS 962.96)</name>
    <dbReference type="NCBI Taxonomy" id="1314807"/>
    <lineage>
        <taxon>Eukaryota</taxon>
        <taxon>Fungi</taxon>
        <taxon>Dikarya</taxon>
        <taxon>Basidiomycota</taxon>
        <taxon>Agaricomycotina</taxon>
        <taxon>Agaricomycetes</taxon>
        <taxon>Agaricomycetidae</taxon>
        <taxon>Agaricales</taxon>
        <taxon>Agaricales incertae sedis</taxon>
        <taxon>Dendrothele</taxon>
    </lineage>
</organism>
<reference evidence="2 3" key="1">
    <citation type="journal article" date="2019" name="Nat. Ecol. Evol.">
        <title>Megaphylogeny resolves global patterns of mushroom evolution.</title>
        <authorList>
            <person name="Varga T."/>
            <person name="Krizsan K."/>
            <person name="Foldi C."/>
            <person name="Dima B."/>
            <person name="Sanchez-Garcia M."/>
            <person name="Sanchez-Ramirez S."/>
            <person name="Szollosi G.J."/>
            <person name="Szarkandi J.G."/>
            <person name="Papp V."/>
            <person name="Albert L."/>
            <person name="Andreopoulos W."/>
            <person name="Angelini C."/>
            <person name="Antonin V."/>
            <person name="Barry K.W."/>
            <person name="Bougher N.L."/>
            <person name="Buchanan P."/>
            <person name="Buyck B."/>
            <person name="Bense V."/>
            <person name="Catcheside P."/>
            <person name="Chovatia M."/>
            <person name="Cooper J."/>
            <person name="Damon W."/>
            <person name="Desjardin D."/>
            <person name="Finy P."/>
            <person name="Geml J."/>
            <person name="Haridas S."/>
            <person name="Hughes K."/>
            <person name="Justo A."/>
            <person name="Karasinski D."/>
            <person name="Kautmanova I."/>
            <person name="Kiss B."/>
            <person name="Kocsube S."/>
            <person name="Kotiranta H."/>
            <person name="LaButti K.M."/>
            <person name="Lechner B.E."/>
            <person name="Liimatainen K."/>
            <person name="Lipzen A."/>
            <person name="Lukacs Z."/>
            <person name="Mihaltcheva S."/>
            <person name="Morgado L.N."/>
            <person name="Niskanen T."/>
            <person name="Noordeloos M.E."/>
            <person name="Ohm R.A."/>
            <person name="Ortiz-Santana B."/>
            <person name="Ovrebo C."/>
            <person name="Racz N."/>
            <person name="Riley R."/>
            <person name="Savchenko A."/>
            <person name="Shiryaev A."/>
            <person name="Soop K."/>
            <person name="Spirin V."/>
            <person name="Szebenyi C."/>
            <person name="Tomsovsky M."/>
            <person name="Tulloss R.E."/>
            <person name="Uehling J."/>
            <person name="Grigoriev I.V."/>
            <person name="Vagvolgyi C."/>
            <person name="Papp T."/>
            <person name="Martin F.M."/>
            <person name="Miettinen O."/>
            <person name="Hibbett D.S."/>
            <person name="Nagy L.G."/>
        </authorList>
    </citation>
    <scope>NUCLEOTIDE SEQUENCE [LARGE SCALE GENOMIC DNA]</scope>
    <source>
        <strain evidence="2 3">CBS 962.96</strain>
    </source>
</reference>
<feature type="region of interest" description="Disordered" evidence="1">
    <location>
        <begin position="36"/>
        <end position="142"/>
    </location>
</feature>
<dbReference type="AlphaFoldDB" id="A0A4S8LD44"/>
<feature type="compositionally biased region" description="Polar residues" evidence="1">
    <location>
        <begin position="110"/>
        <end position="132"/>
    </location>
</feature>
<evidence type="ECO:0000313" key="2">
    <source>
        <dbReference type="EMBL" id="THU86789.1"/>
    </source>
</evidence>
<evidence type="ECO:0000256" key="1">
    <source>
        <dbReference type="SAM" id="MobiDB-lite"/>
    </source>
</evidence>
<protein>
    <submittedName>
        <fullName evidence="2">Uncharacterized protein</fullName>
    </submittedName>
</protein>
<accession>A0A4S8LD44</accession>
<keyword evidence="3" id="KW-1185">Reference proteome</keyword>
<feature type="compositionally biased region" description="Polar residues" evidence="1">
    <location>
        <begin position="45"/>
        <end position="66"/>
    </location>
</feature>
<dbReference type="EMBL" id="ML179480">
    <property type="protein sequence ID" value="THU86789.1"/>
    <property type="molecule type" value="Genomic_DNA"/>
</dbReference>
<sequence>MPPTHQAFGRKRFQLKKLPDFPPTFLSWRKVKIMPADIRSRRRSSPNGNTHHTADQPSPQPTQNGFESHGYDTGADNHTSALYRRSGNSKGGDTGQYGQKTENAYDKNIADNSRSNSASGETSRSYHNTNSYTEKDDRNINGRNIENYGTYNENRGDWKTVVATGGLTNSAFLAAQLRGSYIQQSQIQFPTNAITIIYPQCSFDQLPSLALSVIVLPMCSSTSMNLGRKTGL</sequence>